<evidence type="ECO:0000313" key="1">
    <source>
        <dbReference type="Ensembl" id="ENSDCDP00010028944.1"/>
    </source>
</evidence>
<organism evidence="1 2">
    <name type="scientific">Denticeps clupeoides</name>
    <name type="common">denticle herring</name>
    <dbReference type="NCBI Taxonomy" id="299321"/>
    <lineage>
        <taxon>Eukaryota</taxon>
        <taxon>Metazoa</taxon>
        <taxon>Chordata</taxon>
        <taxon>Craniata</taxon>
        <taxon>Vertebrata</taxon>
        <taxon>Euteleostomi</taxon>
        <taxon>Actinopterygii</taxon>
        <taxon>Neopterygii</taxon>
        <taxon>Teleostei</taxon>
        <taxon>Clupei</taxon>
        <taxon>Clupeiformes</taxon>
        <taxon>Denticipitoidei</taxon>
        <taxon>Denticipitidae</taxon>
        <taxon>Denticeps</taxon>
    </lineage>
</organism>
<reference evidence="1" key="2">
    <citation type="submission" date="2025-08" db="UniProtKB">
        <authorList>
            <consortium name="Ensembl"/>
        </authorList>
    </citation>
    <scope>IDENTIFICATION</scope>
</reference>
<dbReference type="Proteomes" id="UP000694580">
    <property type="component" value="Chromosome 7"/>
</dbReference>
<dbReference type="AlphaFoldDB" id="A0AAY4C823"/>
<sequence length="75" mass="8691">RFDPRSRQADCLLVPPLSPIPPFSTPGAPRLPVVLPPLRFSLLITHTHTHVYTRIYTHVYTHFHHFQVLRNPTCL</sequence>
<dbReference type="Ensembl" id="ENSDCDT00010035725.1">
    <property type="protein sequence ID" value="ENSDCDP00010028944.1"/>
    <property type="gene ID" value="ENSDCDG00010018251.1"/>
</dbReference>
<proteinExistence type="predicted"/>
<protein>
    <submittedName>
        <fullName evidence="1">Uncharacterized protein</fullName>
    </submittedName>
</protein>
<keyword evidence="2" id="KW-1185">Reference proteome</keyword>
<reference evidence="1" key="3">
    <citation type="submission" date="2025-09" db="UniProtKB">
        <authorList>
            <consortium name="Ensembl"/>
        </authorList>
    </citation>
    <scope>IDENTIFICATION</scope>
</reference>
<evidence type="ECO:0000313" key="2">
    <source>
        <dbReference type="Proteomes" id="UP000694580"/>
    </source>
</evidence>
<accession>A0AAY4C823</accession>
<reference evidence="1 2" key="1">
    <citation type="submission" date="2020-06" db="EMBL/GenBank/DDBJ databases">
        <authorList>
            <consortium name="Wellcome Sanger Institute Data Sharing"/>
        </authorList>
    </citation>
    <scope>NUCLEOTIDE SEQUENCE [LARGE SCALE GENOMIC DNA]</scope>
</reference>
<name>A0AAY4C823_9TELE</name>